<evidence type="ECO:0000313" key="7">
    <source>
        <dbReference type="Proteomes" id="UP001462640"/>
    </source>
</evidence>
<proteinExistence type="predicted"/>
<protein>
    <submittedName>
        <fullName evidence="6">ATP-grasp domain-containing protein</fullName>
    </submittedName>
</protein>
<dbReference type="Proteomes" id="UP001462640">
    <property type="component" value="Unassembled WGS sequence"/>
</dbReference>
<dbReference type="SUPFAM" id="SSF56059">
    <property type="entry name" value="Glutathione synthetase ATP-binding domain-like"/>
    <property type="match status" value="1"/>
</dbReference>
<dbReference type="PROSITE" id="PS50975">
    <property type="entry name" value="ATP_GRASP"/>
    <property type="match status" value="1"/>
</dbReference>
<keyword evidence="7" id="KW-1185">Reference proteome</keyword>
<keyword evidence="3 4" id="KW-0067">ATP-binding</keyword>
<keyword evidence="2 4" id="KW-0547">Nucleotide-binding</keyword>
<feature type="domain" description="ATP-grasp" evidence="5">
    <location>
        <begin position="114"/>
        <end position="306"/>
    </location>
</feature>
<dbReference type="PANTHER" id="PTHR43585:SF2">
    <property type="entry name" value="ATP-GRASP ENZYME FSQD"/>
    <property type="match status" value="1"/>
</dbReference>
<dbReference type="Gene3D" id="3.40.50.20">
    <property type="match status" value="1"/>
</dbReference>
<accession>A0ABV0GJ05</accession>
<dbReference type="Pfam" id="PF18603">
    <property type="entry name" value="LAL_C2"/>
    <property type="match status" value="1"/>
</dbReference>
<dbReference type="SMART" id="SM01209">
    <property type="entry name" value="GARS_A"/>
    <property type="match status" value="1"/>
</dbReference>
<organism evidence="6 7">
    <name type="scientific">Roseateles flavus</name>
    <dbReference type="NCBI Taxonomy" id="3149041"/>
    <lineage>
        <taxon>Bacteria</taxon>
        <taxon>Pseudomonadati</taxon>
        <taxon>Pseudomonadota</taxon>
        <taxon>Betaproteobacteria</taxon>
        <taxon>Burkholderiales</taxon>
        <taxon>Sphaerotilaceae</taxon>
        <taxon>Roseateles</taxon>
    </lineage>
</organism>
<reference evidence="6 7" key="1">
    <citation type="submission" date="2024-05" db="EMBL/GenBank/DDBJ databases">
        <title>Roseateles sp. 2.12 16S ribosomal RNA gene Genome sequencing and assembly.</title>
        <authorList>
            <person name="Woo H."/>
        </authorList>
    </citation>
    <scope>NUCLEOTIDE SEQUENCE [LARGE SCALE GENOMIC DNA]</scope>
    <source>
        <strain evidence="6 7">2.12</strain>
    </source>
</reference>
<keyword evidence="1" id="KW-0436">Ligase</keyword>
<dbReference type="PANTHER" id="PTHR43585">
    <property type="entry name" value="FUMIPYRROLE BIOSYNTHESIS PROTEIN C"/>
    <property type="match status" value="1"/>
</dbReference>
<evidence type="ECO:0000256" key="3">
    <source>
        <dbReference type="ARBA" id="ARBA00022840"/>
    </source>
</evidence>
<dbReference type="InterPro" id="IPR040570">
    <property type="entry name" value="LAL_C2"/>
</dbReference>
<gene>
    <name evidence="6" type="ORF">ABDJ40_20095</name>
</gene>
<name>A0ABV0GJ05_9BURK</name>
<evidence type="ECO:0000259" key="5">
    <source>
        <dbReference type="PROSITE" id="PS50975"/>
    </source>
</evidence>
<evidence type="ECO:0000313" key="6">
    <source>
        <dbReference type="EMBL" id="MEO3715075.1"/>
    </source>
</evidence>
<dbReference type="Pfam" id="PF13535">
    <property type="entry name" value="ATP-grasp_4"/>
    <property type="match status" value="1"/>
</dbReference>
<dbReference type="Gene3D" id="3.30.470.20">
    <property type="entry name" value="ATP-grasp fold, B domain"/>
    <property type="match status" value="1"/>
</dbReference>
<evidence type="ECO:0000256" key="2">
    <source>
        <dbReference type="ARBA" id="ARBA00022741"/>
    </source>
</evidence>
<dbReference type="RefSeq" id="WP_347612327.1">
    <property type="nucleotide sequence ID" value="NZ_JBDPZC010000011.1"/>
</dbReference>
<evidence type="ECO:0000256" key="1">
    <source>
        <dbReference type="ARBA" id="ARBA00022598"/>
    </source>
</evidence>
<dbReference type="Pfam" id="PF18130">
    <property type="entry name" value="ATPgrasp_N"/>
    <property type="match status" value="1"/>
</dbReference>
<dbReference type="InterPro" id="IPR041472">
    <property type="entry name" value="BL00235/CARNS1_N"/>
</dbReference>
<sequence length="415" mass="44821">MNSNMTRKRLLMIGGWTDLFEKSKACGFDLTVIQRKSDLKTRDFEVADHLATLPMNSPEVVEVACAMHREQPFDAVISFQEYGVLNAARIGDRLQLFSNPLAAVELARDKGLMRQRLVDAGIPSIPFALASSAQEVLDFASKVGWPVIVKPVNASGSDCVRKLTAASEVAEAVDRILRTHPHAHVLVEQYMVGPEVSVEGISWDGQHRILGTTDKITTGAPNFVELGHTHPSSLPADTLAQIEAMTLRVLEAVGHRHGPSHTEIIVTADGPRLVETHTRTGGDRIFEIVELVHGVDLFTSTLQGFAGDFPALPEQPASAAAIRFFHLPPGRVSVLEGIEEARQMPGVVRVDHSLAVGKEVGPLRHSGDRMGYILVQAPTREQAVARVEAAMAQVRIEVEPPQAPAASTATAALAA</sequence>
<dbReference type="EMBL" id="JBDPZC010000011">
    <property type="protein sequence ID" value="MEO3715075.1"/>
    <property type="molecule type" value="Genomic_DNA"/>
</dbReference>
<evidence type="ECO:0000256" key="4">
    <source>
        <dbReference type="PROSITE-ProRule" id="PRU00409"/>
    </source>
</evidence>
<comment type="caution">
    <text evidence="6">The sequence shown here is derived from an EMBL/GenBank/DDBJ whole genome shotgun (WGS) entry which is preliminary data.</text>
</comment>
<dbReference type="InterPro" id="IPR052032">
    <property type="entry name" value="ATP-dep_AA_Ligase"/>
</dbReference>
<dbReference type="InterPro" id="IPR011761">
    <property type="entry name" value="ATP-grasp"/>
</dbReference>